<feature type="compositionally biased region" description="Basic and acidic residues" evidence="1">
    <location>
        <begin position="273"/>
        <end position="285"/>
    </location>
</feature>
<feature type="compositionally biased region" description="Basic and acidic residues" evidence="1">
    <location>
        <begin position="634"/>
        <end position="644"/>
    </location>
</feature>
<organism evidence="2 3">
    <name type="scientific">Triticum turgidum subsp. durum</name>
    <name type="common">Durum wheat</name>
    <name type="synonym">Triticum durum</name>
    <dbReference type="NCBI Taxonomy" id="4567"/>
    <lineage>
        <taxon>Eukaryota</taxon>
        <taxon>Viridiplantae</taxon>
        <taxon>Streptophyta</taxon>
        <taxon>Embryophyta</taxon>
        <taxon>Tracheophyta</taxon>
        <taxon>Spermatophyta</taxon>
        <taxon>Magnoliopsida</taxon>
        <taxon>Liliopsida</taxon>
        <taxon>Poales</taxon>
        <taxon>Poaceae</taxon>
        <taxon>BOP clade</taxon>
        <taxon>Pooideae</taxon>
        <taxon>Triticodae</taxon>
        <taxon>Triticeae</taxon>
        <taxon>Triticinae</taxon>
        <taxon>Triticum</taxon>
    </lineage>
</organism>
<feature type="region of interest" description="Disordered" evidence="1">
    <location>
        <begin position="273"/>
        <end position="292"/>
    </location>
</feature>
<dbReference type="AlphaFoldDB" id="A0A9R1RTA6"/>
<feature type="compositionally biased region" description="Acidic residues" evidence="1">
    <location>
        <begin position="128"/>
        <end position="149"/>
    </location>
</feature>
<feature type="region of interest" description="Disordered" evidence="1">
    <location>
        <begin position="121"/>
        <end position="162"/>
    </location>
</feature>
<feature type="compositionally biased region" description="Basic and acidic residues" evidence="1">
    <location>
        <begin position="617"/>
        <end position="626"/>
    </location>
</feature>
<name>A0A9R1RTA6_TRITD</name>
<dbReference type="Gramene" id="TRITD2Bv1G235360.5">
    <property type="protein sequence ID" value="TRITD2Bv1G235360.5"/>
    <property type="gene ID" value="TRITD2Bv1G235360"/>
</dbReference>
<keyword evidence="3" id="KW-1185">Reference proteome</keyword>
<dbReference type="GO" id="GO:0005635">
    <property type="term" value="C:nuclear envelope"/>
    <property type="evidence" value="ECO:0007669"/>
    <property type="project" value="TreeGrafter"/>
</dbReference>
<feature type="region of interest" description="Disordered" evidence="1">
    <location>
        <begin position="194"/>
        <end position="258"/>
    </location>
</feature>
<dbReference type="EMBL" id="LT934114">
    <property type="protein sequence ID" value="VAH52958.1"/>
    <property type="molecule type" value="Genomic_DNA"/>
</dbReference>
<feature type="region of interest" description="Disordered" evidence="1">
    <location>
        <begin position="319"/>
        <end position="357"/>
    </location>
</feature>
<reference evidence="2 3" key="1">
    <citation type="submission" date="2017-09" db="EMBL/GenBank/DDBJ databases">
        <authorList>
            <consortium name="International Durum Wheat Genome Sequencing Consortium (IDWGSC)"/>
            <person name="Milanesi L."/>
        </authorList>
    </citation>
    <scope>NUCLEOTIDE SEQUENCE [LARGE SCALE GENOMIC DNA]</scope>
    <source>
        <strain evidence="3">cv. Svevo</strain>
    </source>
</reference>
<accession>A0A9R1RTA6</accession>
<evidence type="ECO:0000313" key="3">
    <source>
        <dbReference type="Proteomes" id="UP000324705"/>
    </source>
</evidence>
<feature type="compositionally biased region" description="Low complexity" evidence="1">
    <location>
        <begin position="236"/>
        <end position="251"/>
    </location>
</feature>
<dbReference type="GO" id="GO:0071763">
    <property type="term" value="P:nuclear membrane organization"/>
    <property type="evidence" value="ECO:0007669"/>
    <property type="project" value="TreeGrafter"/>
</dbReference>
<dbReference type="Proteomes" id="UP000324705">
    <property type="component" value="Chromosome 2B"/>
</dbReference>
<feature type="compositionally biased region" description="Basic and acidic residues" evidence="1">
    <location>
        <begin position="202"/>
        <end position="217"/>
    </location>
</feature>
<dbReference type="OMA" id="HGEIVPY"/>
<feature type="compositionally biased region" description="Low complexity" evidence="1">
    <location>
        <begin position="39"/>
        <end position="53"/>
    </location>
</feature>
<evidence type="ECO:0000256" key="1">
    <source>
        <dbReference type="SAM" id="MobiDB-lite"/>
    </source>
</evidence>
<proteinExistence type="predicted"/>
<sequence>MGAARPRGPFKTVAVAVSADVASKNRLLTFPVRIPLASHAPLPLPARSLPRAPMASLFRARRRRSPEDEGDDGEGSGSGRGKRRRLSPEEGALVPAEGGRSPGWLSTIVTGAKRVISSVLFSSSEEQASGDEEEEEEEEDGSEQDSDGNEDTRDTHGKIVPYSESKLAIEEMVLKETFSRDECDKMVKLLQSRVTDSAFPEAYEHGTPKETPSRNGHDFTGAWRSLNRNRNGPGSGPFFSTGPGNFSPGSPLQASPELCSAAVMEAKKWLEEKRQGLGSKPEDHGPCTLNTDVLNADLKSDKGSPVDLAKSYMQSLPPWQSPLLGSRRFKSPPSGGVHINDEEGSKYFSSSKVDTKEDFLSSSNFWENFDMRRDHIRFSETAEASKSRPHGSTSRLFDNGVSILSPGTRDEVGQSVQGYEGSDKVAAAEPANECSLPISPTKDGNHGAVDSVDPAPNDSGNLVQECHAASDVHPDEVPQGNADEVPHGNPVPLTSATEEAADHSGDKSVPAEPEIHEELHMNSTSESRAKDAAPQIRMSLRSLKKKVHTSLNGPTKKISANGLLDRSDGNSGIESSGNDNPSCTNSSSAVPPNNNELINSAADASADNSVDNGARTVSEKQADGKSVENGAGKDSVEPVKEDPKPTYVRRGRKRAARRAS</sequence>
<feature type="region of interest" description="Disordered" evidence="1">
    <location>
        <begin position="380"/>
        <end position="660"/>
    </location>
</feature>
<protein>
    <submittedName>
        <fullName evidence="2">Uncharacterized protein</fullName>
    </submittedName>
</protein>
<feature type="compositionally biased region" description="Basic residues" evidence="1">
    <location>
        <begin position="647"/>
        <end position="660"/>
    </location>
</feature>
<evidence type="ECO:0000313" key="2">
    <source>
        <dbReference type="EMBL" id="VAH52958.1"/>
    </source>
</evidence>
<gene>
    <name evidence="2" type="ORF">TRITD_2Bv1G235360</name>
</gene>
<dbReference type="PANTHER" id="PTHR33416">
    <property type="entry name" value="NUCLEAR PORE COMPLEX PROTEIN NUP1"/>
    <property type="match status" value="1"/>
</dbReference>
<dbReference type="PANTHER" id="PTHR33416:SF37">
    <property type="entry name" value="OS04G0655600 PROTEIN"/>
    <property type="match status" value="1"/>
</dbReference>
<feature type="compositionally biased region" description="Polar residues" evidence="1">
    <location>
        <begin position="569"/>
        <end position="598"/>
    </location>
</feature>
<feature type="region of interest" description="Disordered" evidence="1">
    <location>
        <begin position="39"/>
        <end position="104"/>
    </location>
</feature>
<feature type="compositionally biased region" description="Low complexity" evidence="1">
    <location>
        <begin position="599"/>
        <end position="614"/>
    </location>
</feature>